<evidence type="ECO:0000256" key="5">
    <source>
        <dbReference type="ARBA" id="ARBA00022989"/>
    </source>
</evidence>
<evidence type="ECO:0000256" key="6">
    <source>
        <dbReference type="ARBA" id="ARBA00023136"/>
    </source>
</evidence>
<evidence type="ECO:0000256" key="3">
    <source>
        <dbReference type="ARBA" id="ARBA00022475"/>
    </source>
</evidence>
<keyword evidence="4 7" id="KW-0812">Transmembrane</keyword>
<feature type="transmembrane region" description="Helical" evidence="7">
    <location>
        <begin position="7"/>
        <end position="30"/>
    </location>
</feature>
<dbReference type="InterPro" id="IPR051393">
    <property type="entry name" value="ABC_transporter_permease"/>
</dbReference>
<gene>
    <name evidence="9" type="ORF">GCM10007170_38270</name>
</gene>
<dbReference type="Pfam" id="PF00528">
    <property type="entry name" value="BPD_transp_1"/>
    <property type="match status" value="1"/>
</dbReference>
<dbReference type="PANTHER" id="PTHR30193">
    <property type="entry name" value="ABC TRANSPORTER PERMEASE PROTEIN"/>
    <property type="match status" value="1"/>
</dbReference>
<dbReference type="InterPro" id="IPR000515">
    <property type="entry name" value="MetI-like"/>
</dbReference>
<feature type="domain" description="ABC transmembrane type-1" evidence="8">
    <location>
        <begin position="64"/>
        <end position="276"/>
    </location>
</feature>
<keyword evidence="6 7" id="KW-0472">Membrane</keyword>
<protein>
    <submittedName>
        <fullName evidence="9">Glycerol-3-phosphate ABC transporter permease</fullName>
    </submittedName>
</protein>
<evidence type="ECO:0000313" key="10">
    <source>
        <dbReference type="Proteomes" id="UP000643279"/>
    </source>
</evidence>
<organism evidence="9 10">
    <name type="scientific">Arthrobacter liuii</name>
    <dbReference type="NCBI Taxonomy" id="1476996"/>
    <lineage>
        <taxon>Bacteria</taxon>
        <taxon>Bacillati</taxon>
        <taxon>Actinomycetota</taxon>
        <taxon>Actinomycetes</taxon>
        <taxon>Micrococcales</taxon>
        <taxon>Micrococcaceae</taxon>
        <taxon>Arthrobacter</taxon>
    </lineage>
</organism>
<evidence type="ECO:0000256" key="4">
    <source>
        <dbReference type="ARBA" id="ARBA00022692"/>
    </source>
</evidence>
<evidence type="ECO:0000313" key="9">
    <source>
        <dbReference type="EMBL" id="GGI00646.1"/>
    </source>
</evidence>
<evidence type="ECO:0000256" key="2">
    <source>
        <dbReference type="ARBA" id="ARBA00022448"/>
    </source>
</evidence>
<dbReference type="Proteomes" id="UP000643279">
    <property type="component" value="Unassembled WGS sequence"/>
</dbReference>
<dbReference type="SUPFAM" id="SSF161098">
    <property type="entry name" value="MetI-like"/>
    <property type="match status" value="1"/>
</dbReference>
<feature type="transmembrane region" description="Helical" evidence="7">
    <location>
        <begin position="154"/>
        <end position="177"/>
    </location>
</feature>
<feature type="transmembrane region" description="Helical" evidence="7">
    <location>
        <begin position="101"/>
        <end position="121"/>
    </location>
</feature>
<evidence type="ECO:0000259" key="8">
    <source>
        <dbReference type="PROSITE" id="PS50928"/>
    </source>
</evidence>
<feature type="transmembrane region" description="Helical" evidence="7">
    <location>
        <begin position="256"/>
        <end position="275"/>
    </location>
</feature>
<dbReference type="PANTHER" id="PTHR30193:SF37">
    <property type="entry name" value="INNER MEMBRANE ABC TRANSPORTER PERMEASE PROTEIN YCJO"/>
    <property type="match status" value="1"/>
</dbReference>
<keyword evidence="2 7" id="KW-0813">Transport</keyword>
<dbReference type="InterPro" id="IPR035906">
    <property type="entry name" value="MetI-like_sf"/>
</dbReference>
<accession>A0ABQ2B0C1</accession>
<proteinExistence type="inferred from homology"/>
<dbReference type="CDD" id="cd06261">
    <property type="entry name" value="TM_PBP2"/>
    <property type="match status" value="1"/>
</dbReference>
<dbReference type="Gene3D" id="1.10.3720.10">
    <property type="entry name" value="MetI-like"/>
    <property type="match status" value="1"/>
</dbReference>
<dbReference type="PROSITE" id="PS50928">
    <property type="entry name" value="ABC_TM1"/>
    <property type="match status" value="1"/>
</dbReference>
<comment type="subcellular location">
    <subcellularLocation>
        <location evidence="1 7">Cell membrane</location>
        <topology evidence="1 7">Multi-pass membrane protein</topology>
    </subcellularLocation>
</comment>
<evidence type="ECO:0000256" key="1">
    <source>
        <dbReference type="ARBA" id="ARBA00004651"/>
    </source>
</evidence>
<dbReference type="EMBL" id="BMFW01000028">
    <property type="protein sequence ID" value="GGI00646.1"/>
    <property type="molecule type" value="Genomic_DNA"/>
</dbReference>
<feature type="transmembrane region" description="Helical" evidence="7">
    <location>
        <begin position="207"/>
        <end position="228"/>
    </location>
</feature>
<comment type="caution">
    <text evidence="9">The sequence shown here is derived from an EMBL/GenBank/DDBJ whole genome shotgun (WGS) entry which is preliminary data.</text>
</comment>
<keyword evidence="3" id="KW-1003">Cell membrane</keyword>
<comment type="similarity">
    <text evidence="7">Belongs to the binding-protein-dependent transport system permease family.</text>
</comment>
<name>A0ABQ2B0C1_9MICC</name>
<evidence type="ECO:0000256" key="7">
    <source>
        <dbReference type="RuleBase" id="RU363032"/>
    </source>
</evidence>
<feature type="transmembrane region" description="Helical" evidence="7">
    <location>
        <begin position="69"/>
        <end position="89"/>
    </location>
</feature>
<keyword evidence="5 7" id="KW-1133">Transmembrane helix</keyword>
<sequence>MAYLFILPAMLIFLVFTIGPTIFTFVVSTFKWNWLNPDQNKFVGVANYQMLVDGSQDPPFAATLLTSGYFVSAMVVGGTAISLGLAMLLRQARRINVAARTAVFLAHVTPLVATSIVWVWIFNPRFGLANLVMSWFGIPNIDWLGNSRFAMPAVIIYSLWHEIGFTTVIFLGGLTTISTELSEAARLDGCNAWQEFWNVTFPQLRPVAIFVIVVSSVASLQAFTQFFMMTGGGPGFDTATLGFQLYQQAFVFRKTGYAAALAVVLFSITVALSILQLRTTRSLGRTV</sequence>
<reference evidence="10" key="1">
    <citation type="journal article" date="2019" name="Int. J. Syst. Evol. Microbiol.">
        <title>The Global Catalogue of Microorganisms (GCM) 10K type strain sequencing project: providing services to taxonomists for standard genome sequencing and annotation.</title>
        <authorList>
            <consortium name="The Broad Institute Genomics Platform"/>
            <consortium name="The Broad Institute Genome Sequencing Center for Infectious Disease"/>
            <person name="Wu L."/>
            <person name="Ma J."/>
        </authorList>
    </citation>
    <scope>NUCLEOTIDE SEQUENCE [LARGE SCALE GENOMIC DNA]</scope>
    <source>
        <strain evidence="10">CGMCC 1.12778</strain>
    </source>
</reference>
<keyword evidence="10" id="KW-1185">Reference proteome</keyword>